<dbReference type="EMBL" id="UYSL01020056">
    <property type="protein sequence ID" value="VDL72408.1"/>
    <property type="molecule type" value="Genomic_DNA"/>
</dbReference>
<dbReference type="AlphaFoldDB" id="A0A0N4Y005"/>
<dbReference type="Proteomes" id="UP000271162">
    <property type="component" value="Unassembled WGS sequence"/>
</dbReference>
<dbReference type="WBParaSite" id="NBR_0000881801-mRNA-1">
    <property type="protein sequence ID" value="NBR_0000881801-mRNA-1"/>
    <property type="gene ID" value="NBR_0000881801"/>
</dbReference>
<reference evidence="2 3" key="2">
    <citation type="submission" date="2018-11" db="EMBL/GenBank/DDBJ databases">
        <authorList>
            <consortium name="Pathogen Informatics"/>
        </authorList>
    </citation>
    <scope>NUCLEOTIDE SEQUENCE [LARGE SCALE GENOMIC DNA]</scope>
</reference>
<feature type="chain" id="PRO_5043125159" evidence="1">
    <location>
        <begin position="20"/>
        <end position="197"/>
    </location>
</feature>
<accession>A0A0N4Y005</accession>
<feature type="signal peptide" evidence="1">
    <location>
        <begin position="1"/>
        <end position="19"/>
    </location>
</feature>
<proteinExistence type="predicted"/>
<evidence type="ECO:0000313" key="4">
    <source>
        <dbReference type="WBParaSite" id="NBR_0000881801-mRNA-1"/>
    </source>
</evidence>
<name>A0A0N4Y005_NIPBR</name>
<evidence type="ECO:0000256" key="1">
    <source>
        <dbReference type="SAM" id="SignalP"/>
    </source>
</evidence>
<keyword evidence="1" id="KW-0732">Signal</keyword>
<evidence type="ECO:0000313" key="2">
    <source>
        <dbReference type="EMBL" id="VDL72408.1"/>
    </source>
</evidence>
<organism evidence="4">
    <name type="scientific">Nippostrongylus brasiliensis</name>
    <name type="common">Rat hookworm</name>
    <dbReference type="NCBI Taxonomy" id="27835"/>
    <lineage>
        <taxon>Eukaryota</taxon>
        <taxon>Metazoa</taxon>
        <taxon>Ecdysozoa</taxon>
        <taxon>Nematoda</taxon>
        <taxon>Chromadorea</taxon>
        <taxon>Rhabditida</taxon>
        <taxon>Rhabditina</taxon>
        <taxon>Rhabditomorpha</taxon>
        <taxon>Strongyloidea</taxon>
        <taxon>Heligmosomidae</taxon>
        <taxon>Nippostrongylus</taxon>
    </lineage>
</organism>
<evidence type="ECO:0000313" key="3">
    <source>
        <dbReference type="Proteomes" id="UP000271162"/>
    </source>
</evidence>
<reference evidence="4" key="1">
    <citation type="submission" date="2017-02" db="UniProtKB">
        <authorList>
            <consortium name="WormBaseParasite"/>
        </authorList>
    </citation>
    <scope>IDENTIFICATION</scope>
</reference>
<protein>
    <submittedName>
        <fullName evidence="4">Interferon</fullName>
    </submittedName>
</protein>
<gene>
    <name evidence="2" type="ORF">NBR_LOCUS8819</name>
</gene>
<sequence length="197" mass="22391">MVSVRLALTVASVLCITVAAKIRLMPNLDCKNLPNDSDSNSSFCNFVNYTHNIIVRIRQSLNESQSEFALSRVDETLVKLFNSTDSQDIFDLLTEALDVQLFVSLWLEEECPEHFIRGKEYKSCKKMNRDFSRSMMSLVIAVKEAVADRQIKDKIADLHKSILGKNGTHRSDRQKGMQVLVTEVLQMIEKAQLGIEH</sequence>
<keyword evidence="3" id="KW-1185">Reference proteome</keyword>